<protein>
    <submittedName>
        <fullName evidence="2">Metallophosphoesterase</fullName>
    </submittedName>
</protein>
<sequence length="263" mass="29299">MIAIVGDLHGCPESLKLITSFLGFTDADDNWTAENCCLVVTGDACDRGHDSASIYRNLIKWQSQAVQLDSEVVFVLGNHEIMNIRGELYYNTPAETASYGDGSVDGAAAKQTAFSRGGWLHEWLVQQPFIVRRGPFIVAHADFPASYSGLTLEEIELLSRRYLSRRRLKYSDPDPLIWSREAMLPSPGYRAALESFLELNGAQCWICGHTPSMDGLFRRLFNDRYICVDTAMMLGLSNTSVLTWEHDNAEAVYLDGSGSIRST</sequence>
<reference evidence="2 3" key="1">
    <citation type="submission" date="2022-12" db="EMBL/GenBank/DDBJ databases">
        <title>Metagenome assembled genome from gulf of manar.</title>
        <authorList>
            <person name="Kohli P."/>
            <person name="Pk S."/>
            <person name="Venkata Ramana C."/>
            <person name="Sasikala C."/>
        </authorList>
    </citation>
    <scope>NUCLEOTIDE SEQUENCE [LARGE SCALE GENOMIC DNA]</scope>
    <source>
        <strain evidence="2">JB008</strain>
    </source>
</reference>
<dbReference type="Pfam" id="PF00149">
    <property type="entry name" value="Metallophos"/>
    <property type="match status" value="1"/>
</dbReference>
<accession>A0AAJ1ICS0</accession>
<dbReference type="InterPro" id="IPR004843">
    <property type="entry name" value="Calcineurin-like_PHP"/>
</dbReference>
<dbReference type="Gene3D" id="3.60.21.10">
    <property type="match status" value="1"/>
</dbReference>
<name>A0AAJ1ICS0_9SPIO</name>
<comment type="caution">
    <text evidence="2">The sequence shown here is derived from an EMBL/GenBank/DDBJ whole genome shotgun (WGS) entry which is preliminary data.</text>
</comment>
<evidence type="ECO:0000313" key="2">
    <source>
        <dbReference type="EMBL" id="MDC7225372.1"/>
    </source>
</evidence>
<feature type="domain" description="Calcineurin-like phosphoesterase" evidence="1">
    <location>
        <begin position="2"/>
        <end position="212"/>
    </location>
</feature>
<dbReference type="PANTHER" id="PTHR46546">
    <property type="entry name" value="SHEWANELLA-LIKE PROTEIN PHOSPHATASE 1"/>
    <property type="match status" value="1"/>
</dbReference>
<dbReference type="AlphaFoldDB" id="A0AAJ1ICS0"/>
<gene>
    <name evidence="2" type="ORF">PQJ61_01260</name>
</gene>
<dbReference type="InterPro" id="IPR029052">
    <property type="entry name" value="Metallo-depent_PP-like"/>
</dbReference>
<dbReference type="GO" id="GO:0016787">
    <property type="term" value="F:hydrolase activity"/>
    <property type="evidence" value="ECO:0007669"/>
    <property type="project" value="InterPro"/>
</dbReference>
<dbReference type="PANTHER" id="PTHR46546:SF4">
    <property type="entry name" value="SHEWANELLA-LIKE PROTEIN PHOSPHATASE 1"/>
    <property type="match status" value="1"/>
</dbReference>
<evidence type="ECO:0000313" key="3">
    <source>
        <dbReference type="Proteomes" id="UP001221217"/>
    </source>
</evidence>
<dbReference type="Proteomes" id="UP001221217">
    <property type="component" value="Unassembled WGS sequence"/>
</dbReference>
<evidence type="ECO:0000259" key="1">
    <source>
        <dbReference type="Pfam" id="PF00149"/>
    </source>
</evidence>
<proteinExistence type="predicted"/>
<organism evidence="2 3">
    <name type="scientific">Candidatus Thalassospirochaeta sargassi</name>
    <dbReference type="NCBI Taxonomy" id="3119039"/>
    <lineage>
        <taxon>Bacteria</taxon>
        <taxon>Pseudomonadati</taxon>
        <taxon>Spirochaetota</taxon>
        <taxon>Spirochaetia</taxon>
        <taxon>Spirochaetales</taxon>
        <taxon>Spirochaetaceae</taxon>
        <taxon>Candidatus Thalassospirochaeta</taxon>
    </lineage>
</organism>
<dbReference type="SUPFAM" id="SSF56300">
    <property type="entry name" value="Metallo-dependent phosphatases"/>
    <property type="match status" value="1"/>
</dbReference>
<dbReference type="EMBL" id="JAQQAL010000006">
    <property type="protein sequence ID" value="MDC7225372.1"/>
    <property type="molecule type" value="Genomic_DNA"/>
</dbReference>